<keyword evidence="2" id="KW-1003">Cell membrane</keyword>
<feature type="transmembrane region" description="Helical" evidence="6">
    <location>
        <begin position="173"/>
        <end position="195"/>
    </location>
</feature>
<dbReference type="InterPro" id="IPR002797">
    <property type="entry name" value="Polysacc_synth"/>
</dbReference>
<feature type="transmembrane region" description="Helical" evidence="6">
    <location>
        <begin position="17"/>
        <end position="36"/>
    </location>
</feature>
<feature type="transmembrane region" description="Helical" evidence="6">
    <location>
        <begin position="42"/>
        <end position="67"/>
    </location>
</feature>
<sequence>MAIGPIASATLRTSAVLGLRLVVQAGTLLLVARLLGPHGFGAFAGVAALAVMLGTLSTFGTHIVLLAEVSREPQRRAAVLPFALSTTLICGSLLFALYLLLATTLLGEAGIGLNVLVALGLAELILQPLLNLPGAEHQGHGRIATSQLLITLPLALRLLAAGTVWLLHPADPLRAYAWGYLGASALALLIATLSLRQAWPALRDWPLPRLAELRHAAGYAVLNLTATGPTELDKTLALKLLPLAAAGVYAAGARVIGALTLPVIAMMLAAMPRLFREGQTDRTRSAHLLRLVFAAALGYSLLLAAALWIAAPLFDLLFGPRYQAIGETIRWLTLAVPGMALRIAAGGVLMALGKPWMRVGFEVGGLFLLIIGACFLTPDLHQAGMAIALAIAETGMAVAGVLLIILQQHQLHSEQPNDA</sequence>
<dbReference type="EMBL" id="MLJW01000553">
    <property type="protein sequence ID" value="OIQ85304.1"/>
    <property type="molecule type" value="Genomic_DNA"/>
</dbReference>
<gene>
    <name evidence="7" type="ORF">GALL_328530</name>
</gene>
<reference evidence="7" key="1">
    <citation type="submission" date="2016-10" db="EMBL/GenBank/DDBJ databases">
        <title>Sequence of Gallionella enrichment culture.</title>
        <authorList>
            <person name="Poehlein A."/>
            <person name="Muehling M."/>
            <person name="Daniel R."/>
        </authorList>
    </citation>
    <scope>NUCLEOTIDE SEQUENCE</scope>
</reference>
<feature type="transmembrane region" description="Helical" evidence="6">
    <location>
        <begin position="331"/>
        <end position="352"/>
    </location>
</feature>
<evidence type="ECO:0000256" key="3">
    <source>
        <dbReference type="ARBA" id="ARBA00022692"/>
    </source>
</evidence>
<comment type="caution">
    <text evidence="7">The sequence shown here is derived from an EMBL/GenBank/DDBJ whole genome shotgun (WGS) entry which is preliminary data.</text>
</comment>
<evidence type="ECO:0000256" key="1">
    <source>
        <dbReference type="ARBA" id="ARBA00004651"/>
    </source>
</evidence>
<keyword evidence="3 6" id="KW-0812">Transmembrane</keyword>
<feature type="transmembrane region" description="Helical" evidence="6">
    <location>
        <begin position="359"/>
        <end position="378"/>
    </location>
</feature>
<evidence type="ECO:0000256" key="4">
    <source>
        <dbReference type="ARBA" id="ARBA00022989"/>
    </source>
</evidence>
<proteinExistence type="predicted"/>
<keyword evidence="4 6" id="KW-1133">Transmembrane helix</keyword>
<dbReference type="GO" id="GO:0005886">
    <property type="term" value="C:plasma membrane"/>
    <property type="evidence" value="ECO:0007669"/>
    <property type="project" value="UniProtKB-SubCell"/>
</dbReference>
<dbReference type="PANTHER" id="PTHR30250">
    <property type="entry name" value="PST FAMILY PREDICTED COLANIC ACID TRANSPORTER"/>
    <property type="match status" value="1"/>
</dbReference>
<dbReference type="AlphaFoldDB" id="A0A1J5QPK7"/>
<dbReference type="PANTHER" id="PTHR30250:SF11">
    <property type="entry name" value="O-ANTIGEN TRANSPORTER-RELATED"/>
    <property type="match status" value="1"/>
</dbReference>
<dbReference type="InterPro" id="IPR050833">
    <property type="entry name" value="Poly_Biosynth_Transport"/>
</dbReference>
<feature type="transmembrane region" description="Helical" evidence="6">
    <location>
        <begin position="246"/>
        <end position="270"/>
    </location>
</feature>
<accession>A0A1J5QPK7</accession>
<organism evidence="7">
    <name type="scientific">mine drainage metagenome</name>
    <dbReference type="NCBI Taxonomy" id="410659"/>
    <lineage>
        <taxon>unclassified sequences</taxon>
        <taxon>metagenomes</taxon>
        <taxon>ecological metagenomes</taxon>
    </lineage>
</organism>
<evidence type="ECO:0000256" key="6">
    <source>
        <dbReference type="SAM" id="Phobius"/>
    </source>
</evidence>
<comment type="subcellular location">
    <subcellularLocation>
        <location evidence="1">Cell membrane</location>
        <topology evidence="1">Multi-pass membrane protein</topology>
    </subcellularLocation>
</comment>
<dbReference type="Pfam" id="PF01943">
    <property type="entry name" value="Polysacc_synt"/>
    <property type="match status" value="1"/>
</dbReference>
<protein>
    <submittedName>
        <fullName evidence="7">Polysaccharide biosynthesis protein</fullName>
    </submittedName>
</protein>
<evidence type="ECO:0000256" key="5">
    <source>
        <dbReference type="ARBA" id="ARBA00023136"/>
    </source>
</evidence>
<evidence type="ECO:0000256" key="2">
    <source>
        <dbReference type="ARBA" id="ARBA00022475"/>
    </source>
</evidence>
<keyword evidence="5 6" id="KW-0472">Membrane</keyword>
<evidence type="ECO:0000313" key="7">
    <source>
        <dbReference type="EMBL" id="OIQ85304.1"/>
    </source>
</evidence>
<feature type="transmembrane region" description="Helical" evidence="6">
    <location>
        <begin position="384"/>
        <end position="406"/>
    </location>
</feature>
<feature type="transmembrane region" description="Helical" evidence="6">
    <location>
        <begin position="291"/>
        <end position="311"/>
    </location>
</feature>
<feature type="transmembrane region" description="Helical" evidence="6">
    <location>
        <begin position="79"/>
        <end position="99"/>
    </location>
</feature>
<feature type="transmembrane region" description="Helical" evidence="6">
    <location>
        <begin position="147"/>
        <end position="167"/>
    </location>
</feature>
<name>A0A1J5QPK7_9ZZZZ</name>